<evidence type="ECO:0000313" key="2">
    <source>
        <dbReference type="Proteomes" id="UP000783588"/>
    </source>
</evidence>
<dbReference type="Pfam" id="PF05016">
    <property type="entry name" value="ParE_toxin"/>
    <property type="match status" value="1"/>
</dbReference>
<protein>
    <submittedName>
        <fullName evidence="1">Type II toxin-antitoxin system RelE/ParE family toxin</fullName>
    </submittedName>
</protein>
<dbReference type="EMBL" id="JAHLQI010000002">
    <property type="protein sequence ID" value="MBU5489794.1"/>
    <property type="molecule type" value="Genomic_DNA"/>
</dbReference>
<comment type="caution">
    <text evidence="1">The sequence shown here is derived from an EMBL/GenBank/DDBJ whole genome shotgun (WGS) entry which is preliminary data.</text>
</comment>
<dbReference type="InterPro" id="IPR052747">
    <property type="entry name" value="TA_system_RelE_toxin"/>
</dbReference>
<reference evidence="1 2" key="1">
    <citation type="submission" date="2021-06" db="EMBL/GenBank/DDBJ databases">
        <authorList>
            <person name="Sun Q."/>
            <person name="Li D."/>
        </authorList>
    </citation>
    <scope>NUCLEOTIDE SEQUENCE [LARGE SCALE GENOMIC DNA]</scope>
    <source>
        <strain evidence="1 2">MSJd-7</strain>
    </source>
</reference>
<evidence type="ECO:0000313" key="1">
    <source>
        <dbReference type="EMBL" id="MBU5489794.1"/>
    </source>
</evidence>
<dbReference type="Proteomes" id="UP000783588">
    <property type="component" value="Unassembled WGS sequence"/>
</dbReference>
<dbReference type="InterPro" id="IPR007712">
    <property type="entry name" value="RelE/ParE_toxin"/>
</dbReference>
<organism evidence="1 2">
    <name type="scientific">Butyricicoccus intestinisimiae</name>
    <dbReference type="NCBI Taxonomy" id="2841509"/>
    <lineage>
        <taxon>Bacteria</taxon>
        <taxon>Bacillati</taxon>
        <taxon>Bacillota</taxon>
        <taxon>Clostridia</taxon>
        <taxon>Eubacteriales</taxon>
        <taxon>Butyricicoccaceae</taxon>
        <taxon>Butyricicoccus</taxon>
    </lineage>
</organism>
<dbReference type="PANTHER" id="PTHR38813:SF1">
    <property type="entry name" value="TOXIN RELE1-RELATED"/>
    <property type="match status" value="1"/>
</dbReference>
<accession>A0ABS6EQ30</accession>
<proteinExistence type="predicted"/>
<gene>
    <name evidence="1" type="ORF">KQI75_04000</name>
</gene>
<name>A0ABS6EQ30_9FIRM</name>
<dbReference type="PANTHER" id="PTHR38813">
    <property type="match status" value="1"/>
</dbReference>
<sequence length="84" mass="9850">MTSYQIVIEKRAQKFIRKQPRPQQERLLRAISKLPEGDVKQLQGNDGLFRLRVGTYRVIYTIDNNRLVITVIDAGNRGQVYQNY</sequence>
<keyword evidence="2" id="KW-1185">Reference proteome</keyword>